<evidence type="ECO:0000256" key="1">
    <source>
        <dbReference type="SAM" id="MobiDB-lite"/>
    </source>
</evidence>
<organism evidence="3 4">
    <name type="scientific">Pseudonocardia adelaidensis</name>
    <dbReference type="NCBI Taxonomy" id="648754"/>
    <lineage>
        <taxon>Bacteria</taxon>
        <taxon>Bacillati</taxon>
        <taxon>Actinomycetota</taxon>
        <taxon>Actinomycetes</taxon>
        <taxon>Pseudonocardiales</taxon>
        <taxon>Pseudonocardiaceae</taxon>
        <taxon>Pseudonocardia</taxon>
    </lineage>
</organism>
<feature type="domain" description="DUF7508" evidence="2">
    <location>
        <begin position="6"/>
        <end position="85"/>
    </location>
</feature>
<keyword evidence="4" id="KW-1185">Reference proteome</keyword>
<dbReference type="InterPro" id="IPR055930">
    <property type="entry name" value="DUF7508"/>
</dbReference>
<protein>
    <recommendedName>
        <fullName evidence="2">DUF7508 domain-containing protein</fullName>
    </recommendedName>
</protein>
<accession>A0ABP9NMY5</accession>
<comment type="caution">
    <text evidence="3">The sequence shown here is derived from an EMBL/GenBank/DDBJ whole genome shotgun (WGS) entry which is preliminary data.</text>
</comment>
<sequence length="115" mass="11994">MSGLAIRAGWQNLDAAAAAALPPATGVFEIERGGAVTHIGYAGARSRFGLRGVLGERVAEEPGARFRAESTTSYLSRWRELLGAHLAAHGALPPGNAEEPPARLRPIGPRGATSR</sequence>
<reference evidence="4" key="1">
    <citation type="journal article" date="2019" name="Int. J. Syst. Evol. Microbiol.">
        <title>The Global Catalogue of Microorganisms (GCM) 10K type strain sequencing project: providing services to taxonomists for standard genome sequencing and annotation.</title>
        <authorList>
            <consortium name="The Broad Institute Genomics Platform"/>
            <consortium name="The Broad Institute Genome Sequencing Center for Infectious Disease"/>
            <person name="Wu L."/>
            <person name="Ma J."/>
        </authorList>
    </citation>
    <scope>NUCLEOTIDE SEQUENCE [LARGE SCALE GENOMIC DNA]</scope>
    <source>
        <strain evidence="4">JCM 18302</strain>
    </source>
</reference>
<evidence type="ECO:0000259" key="2">
    <source>
        <dbReference type="Pfam" id="PF24348"/>
    </source>
</evidence>
<dbReference type="Pfam" id="PF24348">
    <property type="entry name" value="DUF7508"/>
    <property type="match status" value="1"/>
</dbReference>
<feature type="region of interest" description="Disordered" evidence="1">
    <location>
        <begin position="90"/>
        <end position="115"/>
    </location>
</feature>
<dbReference type="EMBL" id="BAABJO010000014">
    <property type="protein sequence ID" value="GAA5125836.1"/>
    <property type="molecule type" value="Genomic_DNA"/>
</dbReference>
<evidence type="ECO:0000313" key="4">
    <source>
        <dbReference type="Proteomes" id="UP001500804"/>
    </source>
</evidence>
<name>A0ABP9NMY5_9PSEU</name>
<dbReference type="Proteomes" id="UP001500804">
    <property type="component" value="Unassembled WGS sequence"/>
</dbReference>
<dbReference type="RefSeq" id="WP_345606784.1">
    <property type="nucleotide sequence ID" value="NZ_BAABJO010000014.1"/>
</dbReference>
<proteinExistence type="predicted"/>
<evidence type="ECO:0000313" key="3">
    <source>
        <dbReference type="EMBL" id="GAA5125836.1"/>
    </source>
</evidence>
<gene>
    <name evidence="3" type="ORF">GCM10023320_40750</name>
</gene>